<comment type="caution">
    <text evidence="1">The sequence shown here is derived from an EMBL/GenBank/DDBJ whole genome shotgun (WGS) entry which is preliminary data.</text>
</comment>
<evidence type="ECO:0000313" key="1">
    <source>
        <dbReference type="EMBL" id="POG66502.1"/>
    </source>
</evidence>
<keyword evidence="2" id="KW-1185">Reference proteome</keyword>
<accession>A0A2P4PM85</accession>
<gene>
    <name evidence="1" type="ORF">GLOIN_2v1656830</name>
</gene>
<reference evidence="1 2" key="1">
    <citation type="journal article" date="2013" name="Proc. Natl. Acad. Sci. U.S.A.">
        <title>Genome of an arbuscular mycorrhizal fungus provides insight into the oldest plant symbiosis.</title>
        <authorList>
            <person name="Tisserant E."/>
            <person name="Malbreil M."/>
            <person name="Kuo A."/>
            <person name="Kohler A."/>
            <person name="Symeonidi A."/>
            <person name="Balestrini R."/>
            <person name="Charron P."/>
            <person name="Duensing N."/>
            <person name="Frei Dit Frey N."/>
            <person name="Gianinazzi-Pearson V."/>
            <person name="Gilbert L.B."/>
            <person name="Handa Y."/>
            <person name="Herr J.R."/>
            <person name="Hijri M."/>
            <person name="Koul R."/>
            <person name="Kawaguchi M."/>
            <person name="Krajinski F."/>
            <person name="Lammers P.J."/>
            <person name="Masclaux F.G."/>
            <person name="Murat C."/>
            <person name="Morin E."/>
            <person name="Ndikumana S."/>
            <person name="Pagni M."/>
            <person name="Petitpierre D."/>
            <person name="Requena N."/>
            <person name="Rosikiewicz P."/>
            <person name="Riley R."/>
            <person name="Saito K."/>
            <person name="San Clemente H."/>
            <person name="Shapiro H."/>
            <person name="van Tuinen D."/>
            <person name="Becard G."/>
            <person name="Bonfante P."/>
            <person name="Paszkowski U."/>
            <person name="Shachar-Hill Y.Y."/>
            <person name="Tuskan G.A."/>
            <person name="Young P.W."/>
            <person name="Sanders I.R."/>
            <person name="Henrissat B."/>
            <person name="Rensing S.A."/>
            <person name="Grigoriev I.V."/>
            <person name="Corradi N."/>
            <person name="Roux C."/>
            <person name="Martin F."/>
        </authorList>
    </citation>
    <scope>NUCLEOTIDE SEQUENCE [LARGE SCALE GENOMIC DNA]</scope>
    <source>
        <strain evidence="1 2">DAOM 197198</strain>
    </source>
</reference>
<protein>
    <submittedName>
        <fullName evidence="1">Uncharacterized protein</fullName>
    </submittedName>
</protein>
<dbReference type="EMBL" id="AUPC02000190">
    <property type="protein sequence ID" value="POG66502.1"/>
    <property type="molecule type" value="Genomic_DNA"/>
</dbReference>
<sequence>MNSRVVLYSVTLVLVFCDTKKVFSLLDCIIDSPATSITNFVFRIPYSHLPQHGGLCEVWSNLLITHRFKAIHNQCFILNKIFSM</sequence>
<evidence type="ECO:0000313" key="2">
    <source>
        <dbReference type="Proteomes" id="UP000018888"/>
    </source>
</evidence>
<organism evidence="1 2">
    <name type="scientific">Rhizophagus irregularis (strain DAOM 181602 / DAOM 197198 / MUCL 43194)</name>
    <name type="common">Arbuscular mycorrhizal fungus</name>
    <name type="synonym">Glomus intraradices</name>
    <dbReference type="NCBI Taxonomy" id="747089"/>
    <lineage>
        <taxon>Eukaryota</taxon>
        <taxon>Fungi</taxon>
        <taxon>Fungi incertae sedis</taxon>
        <taxon>Mucoromycota</taxon>
        <taxon>Glomeromycotina</taxon>
        <taxon>Glomeromycetes</taxon>
        <taxon>Glomerales</taxon>
        <taxon>Glomeraceae</taxon>
        <taxon>Rhizophagus</taxon>
    </lineage>
</organism>
<reference evidence="1 2" key="2">
    <citation type="journal article" date="2018" name="New Phytol.">
        <title>High intraspecific genome diversity in the model arbuscular mycorrhizal symbiont Rhizophagus irregularis.</title>
        <authorList>
            <person name="Chen E.C.H."/>
            <person name="Morin E."/>
            <person name="Beaudet D."/>
            <person name="Noel J."/>
            <person name="Yildirir G."/>
            <person name="Ndikumana S."/>
            <person name="Charron P."/>
            <person name="St-Onge C."/>
            <person name="Giorgi J."/>
            <person name="Kruger M."/>
            <person name="Marton T."/>
            <person name="Ropars J."/>
            <person name="Grigoriev I.V."/>
            <person name="Hainaut M."/>
            <person name="Henrissat B."/>
            <person name="Roux C."/>
            <person name="Martin F."/>
            <person name="Corradi N."/>
        </authorList>
    </citation>
    <scope>NUCLEOTIDE SEQUENCE [LARGE SCALE GENOMIC DNA]</scope>
    <source>
        <strain evidence="1 2">DAOM 197198</strain>
    </source>
</reference>
<name>A0A2P4PM85_RHIID</name>
<proteinExistence type="predicted"/>
<dbReference type="AlphaFoldDB" id="A0A2P4PM85"/>
<dbReference type="Proteomes" id="UP000018888">
    <property type="component" value="Unassembled WGS sequence"/>
</dbReference>